<feature type="domain" description="Helicase C-terminal" evidence="4">
    <location>
        <begin position="243"/>
        <end position="400"/>
    </location>
</feature>
<dbReference type="GO" id="GO:0016787">
    <property type="term" value="F:hydrolase activity"/>
    <property type="evidence" value="ECO:0007669"/>
    <property type="project" value="UniProtKB-KW"/>
</dbReference>
<dbReference type="InterPro" id="IPR001650">
    <property type="entry name" value="Helicase_C-like"/>
</dbReference>
<dbReference type="PROSITE" id="PS51194">
    <property type="entry name" value="HELICASE_CTER"/>
    <property type="match status" value="1"/>
</dbReference>
<dbReference type="VEuPathDB" id="FungiDB:LELG_03063"/>
<dbReference type="Pfam" id="PF00176">
    <property type="entry name" value="SNF2-rel_dom"/>
    <property type="match status" value="1"/>
</dbReference>
<gene>
    <name evidence="5" type="ORF">LELG_03063</name>
</gene>
<dbReference type="GO" id="GO:0005524">
    <property type="term" value="F:ATP binding"/>
    <property type="evidence" value="ECO:0007669"/>
    <property type="project" value="InterPro"/>
</dbReference>
<keyword evidence="6" id="KW-1185">Reference proteome</keyword>
<dbReference type="InterPro" id="IPR038718">
    <property type="entry name" value="SNF2-like_sf"/>
</dbReference>
<accession>A5E0C6</accession>
<dbReference type="InParanoid" id="A5E0C6"/>
<evidence type="ECO:0000256" key="3">
    <source>
        <dbReference type="ARBA" id="ARBA00022840"/>
    </source>
</evidence>
<keyword evidence="3" id="KW-0067">ATP-binding</keyword>
<dbReference type="GeneID" id="5232562"/>
<dbReference type="EMBL" id="CH981527">
    <property type="protein sequence ID" value="EDK44884.1"/>
    <property type="molecule type" value="Genomic_DNA"/>
</dbReference>
<dbReference type="OMA" id="HENTSCH"/>
<dbReference type="InterPro" id="IPR000330">
    <property type="entry name" value="SNF2_N"/>
</dbReference>
<keyword evidence="1" id="KW-0547">Nucleotide-binding</keyword>
<dbReference type="STRING" id="379508.A5E0C6"/>
<dbReference type="PANTHER" id="PTHR10799">
    <property type="entry name" value="SNF2/RAD54 HELICASE FAMILY"/>
    <property type="match status" value="1"/>
</dbReference>
<dbReference type="Proteomes" id="UP000001996">
    <property type="component" value="Unassembled WGS sequence"/>
</dbReference>
<dbReference type="InterPro" id="IPR027417">
    <property type="entry name" value="P-loop_NTPase"/>
</dbReference>
<dbReference type="HOGENOM" id="CLU_000315_17_8_1"/>
<evidence type="ECO:0000256" key="1">
    <source>
        <dbReference type="ARBA" id="ARBA00022741"/>
    </source>
</evidence>
<dbReference type="InterPro" id="IPR049730">
    <property type="entry name" value="SNF2/RAD54-like_C"/>
</dbReference>
<name>A5E0C6_LODEL</name>
<dbReference type="Gene3D" id="3.40.50.10810">
    <property type="entry name" value="Tandem AAA-ATPase domain"/>
    <property type="match status" value="1"/>
</dbReference>
<evidence type="ECO:0000256" key="2">
    <source>
        <dbReference type="ARBA" id="ARBA00022801"/>
    </source>
</evidence>
<keyword evidence="2" id="KW-0378">Hydrolase</keyword>
<dbReference type="AlphaFoldDB" id="A5E0C6"/>
<reference evidence="5 6" key="1">
    <citation type="journal article" date="2009" name="Nature">
        <title>Evolution of pathogenicity and sexual reproduction in eight Candida genomes.</title>
        <authorList>
            <person name="Butler G."/>
            <person name="Rasmussen M.D."/>
            <person name="Lin M.F."/>
            <person name="Santos M.A."/>
            <person name="Sakthikumar S."/>
            <person name="Munro C.A."/>
            <person name="Rheinbay E."/>
            <person name="Grabherr M."/>
            <person name="Forche A."/>
            <person name="Reedy J.L."/>
            <person name="Agrafioti I."/>
            <person name="Arnaud M.B."/>
            <person name="Bates S."/>
            <person name="Brown A.J."/>
            <person name="Brunke S."/>
            <person name="Costanzo M.C."/>
            <person name="Fitzpatrick D.A."/>
            <person name="de Groot P.W."/>
            <person name="Harris D."/>
            <person name="Hoyer L.L."/>
            <person name="Hube B."/>
            <person name="Klis F.M."/>
            <person name="Kodira C."/>
            <person name="Lennard N."/>
            <person name="Logue M.E."/>
            <person name="Martin R."/>
            <person name="Neiman A.M."/>
            <person name="Nikolaou E."/>
            <person name="Quail M.A."/>
            <person name="Quinn J."/>
            <person name="Santos M.C."/>
            <person name="Schmitzberger F.F."/>
            <person name="Sherlock G."/>
            <person name="Shah P."/>
            <person name="Silverstein K.A."/>
            <person name="Skrzypek M.S."/>
            <person name="Soll D."/>
            <person name="Staggs R."/>
            <person name="Stansfield I."/>
            <person name="Stumpf M.P."/>
            <person name="Sudbery P.E."/>
            <person name="Srikantha T."/>
            <person name="Zeng Q."/>
            <person name="Berman J."/>
            <person name="Berriman M."/>
            <person name="Heitman J."/>
            <person name="Gow N.A."/>
            <person name="Lorenz M.C."/>
            <person name="Birren B.W."/>
            <person name="Kellis M."/>
            <person name="Cuomo C.A."/>
        </authorList>
    </citation>
    <scope>NUCLEOTIDE SEQUENCE [LARGE SCALE GENOMIC DNA]</scope>
    <source>
        <strain evidence="6">ATCC 11503 / BCRC 21390 / CBS 2605 / JCM 1781 / NBRC 1676 / NRRL YB-4239</strain>
    </source>
</reference>
<evidence type="ECO:0000259" key="4">
    <source>
        <dbReference type="PROSITE" id="PS51194"/>
    </source>
</evidence>
<dbReference type="Gene3D" id="3.40.50.300">
    <property type="entry name" value="P-loop containing nucleotide triphosphate hydrolases"/>
    <property type="match status" value="2"/>
</dbReference>
<dbReference type="Pfam" id="PF00271">
    <property type="entry name" value="Helicase_C"/>
    <property type="match status" value="1"/>
</dbReference>
<dbReference type="CDD" id="cd18793">
    <property type="entry name" value="SF2_C_SNF"/>
    <property type="match status" value="1"/>
</dbReference>
<proteinExistence type="predicted"/>
<evidence type="ECO:0000313" key="6">
    <source>
        <dbReference type="Proteomes" id="UP000001996"/>
    </source>
</evidence>
<dbReference type="SUPFAM" id="SSF52540">
    <property type="entry name" value="P-loop containing nucleoside triphosphate hydrolases"/>
    <property type="match status" value="2"/>
</dbReference>
<protein>
    <recommendedName>
        <fullName evidence="4">Helicase C-terminal domain-containing protein</fullName>
    </recommendedName>
</protein>
<sequence>MKLKGKFRLLLTGTPLQNNLKELVSLLAFILPDVFNQNKEDYVAIFRQKATKVTATNEKEETKKNYNPLLSVQAIKNAKTMMTPFVLRRRKDQVLQNLPAKCHEVCHCQMTNDQAKLYNRFLEDGRRTRQERLRRKSLSPAELAKLNKNDPVPTSSNVLMQLRKAALHPLLFRSIYDDAKLRQMTKAIMNEPAYAEANQQYIYEDMCVMSDAELNRLCVQFPHTLKKWQLPEDAFLDSGKIKTLESILKTIIVERREKVLIFSLFTQMLDILEQVLSVFKYKFVRLDGGTRVEERQETIDLFYQDDSIPVFLLSTKAGGFGINLVAANNVISYDQSFNPHDDKQAEDRAHRVGQKKEVTVYKLVSDKTIEINMMMLAQNKLQLDASMSDETSETKIEENSASILEKIIYDDKKELTINWQL</sequence>
<dbReference type="eggNOG" id="KOG0389">
    <property type="taxonomic scope" value="Eukaryota"/>
</dbReference>
<evidence type="ECO:0000313" key="5">
    <source>
        <dbReference type="EMBL" id="EDK44884.1"/>
    </source>
</evidence>
<dbReference type="OrthoDB" id="5857104at2759"/>
<dbReference type="KEGG" id="lel:PVL30_002555"/>
<dbReference type="SMART" id="SM00490">
    <property type="entry name" value="HELICc"/>
    <property type="match status" value="1"/>
</dbReference>
<organism evidence="5 6">
    <name type="scientific">Lodderomyces elongisporus (strain ATCC 11503 / CBS 2605 / JCM 1781 / NBRC 1676 / NRRL YB-4239)</name>
    <name type="common">Yeast</name>
    <name type="synonym">Saccharomyces elongisporus</name>
    <dbReference type="NCBI Taxonomy" id="379508"/>
    <lineage>
        <taxon>Eukaryota</taxon>
        <taxon>Fungi</taxon>
        <taxon>Dikarya</taxon>
        <taxon>Ascomycota</taxon>
        <taxon>Saccharomycotina</taxon>
        <taxon>Pichiomycetes</taxon>
        <taxon>Debaryomycetaceae</taxon>
        <taxon>Candida/Lodderomyces clade</taxon>
        <taxon>Lodderomyces</taxon>
    </lineage>
</organism>